<organism evidence="2 3">
    <name type="scientific">Cytobacillus firmus</name>
    <name type="common">Bacillus firmus</name>
    <dbReference type="NCBI Taxonomy" id="1399"/>
    <lineage>
        <taxon>Bacteria</taxon>
        <taxon>Bacillati</taxon>
        <taxon>Bacillota</taxon>
        <taxon>Bacilli</taxon>
        <taxon>Bacillales</taxon>
        <taxon>Bacillaceae</taxon>
        <taxon>Cytobacillus</taxon>
    </lineage>
</organism>
<dbReference type="Proteomes" id="UP000252731">
    <property type="component" value="Unassembled WGS sequence"/>
</dbReference>
<dbReference type="EMBL" id="QNSF01000002">
    <property type="protein sequence ID" value="RBP96091.1"/>
    <property type="molecule type" value="Genomic_DNA"/>
</dbReference>
<keyword evidence="3" id="KW-1185">Reference proteome</keyword>
<evidence type="ECO:0000313" key="2">
    <source>
        <dbReference type="EMBL" id="RBP96091.1"/>
    </source>
</evidence>
<protein>
    <submittedName>
        <fullName evidence="2">Uncharacterized protein</fullName>
    </submittedName>
</protein>
<accession>A0A366K689</accession>
<gene>
    <name evidence="2" type="ORF">DFO70_102418</name>
</gene>
<evidence type="ECO:0000256" key="1">
    <source>
        <dbReference type="SAM" id="Phobius"/>
    </source>
</evidence>
<keyword evidence="1" id="KW-0472">Membrane</keyword>
<sequence length="31" mass="3538">MTEVLLYVGTYISLTFALGWLITVAFNLFLK</sequence>
<dbReference type="AlphaFoldDB" id="A0A366K689"/>
<reference evidence="2 3" key="1">
    <citation type="submission" date="2018-06" db="EMBL/GenBank/DDBJ databases">
        <title>Freshwater and sediment microbial communities from various areas in North America, analyzing microbe dynamics in response to fracking.</title>
        <authorList>
            <person name="Lamendella R."/>
        </authorList>
    </citation>
    <scope>NUCLEOTIDE SEQUENCE [LARGE SCALE GENOMIC DNA]</scope>
    <source>
        <strain evidence="2 3">14_TX</strain>
    </source>
</reference>
<keyword evidence="1" id="KW-1133">Transmembrane helix</keyword>
<proteinExistence type="predicted"/>
<evidence type="ECO:0000313" key="3">
    <source>
        <dbReference type="Proteomes" id="UP000252731"/>
    </source>
</evidence>
<name>A0A366K689_CYTFI</name>
<comment type="caution">
    <text evidence="2">The sequence shown here is derived from an EMBL/GenBank/DDBJ whole genome shotgun (WGS) entry which is preliminary data.</text>
</comment>
<feature type="transmembrane region" description="Helical" evidence="1">
    <location>
        <begin position="6"/>
        <end position="30"/>
    </location>
</feature>
<keyword evidence="1" id="KW-0812">Transmembrane</keyword>